<organism evidence="3 4">
    <name type="scientific">Herbaspirillum rhizosphaerae</name>
    <dbReference type="NCBI Taxonomy" id="346179"/>
    <lineage>
        <taxon>Bacteria</taxon>
        <taxon>Pseudomonadati</taxon>
        <taxon>Pseudomonadota</taxon>
        <taxon>Betaproteobacteria</taxon>
        <taxon>Burkholderiales</taxon>
        <taxon>Oxalobacteraceae</taxon>
        <taxon>Herbaspirillum</taxon>
    </lineage>
</organism>
<dbReference type="Gene3D" id="3.40.190.10">
    <property type="entry name" value="Periplasmic binding protein-like II"/>
    <property type="match status" value="2"/>
</dbReference>
<sequence length="357" mass="37991">MKKTAHPNTTNSNAAQAELQAESVVEQGVESRQRRRFLGTAGTVATTLALGGAPAILRAQTVPIRIGYWPVAAGLPFYAAVEAGYFKEAGLDVQPIKFAGAQQVMEAMLSGRADGSANGTGAGNLAIGEIAQPGLFKIFATNPSNAQYVLDEFLVPKDSTIKSITELKGKKIASGPGIQNVTLAKTVLERAGATGATVIELPIGQHVASLAAGQVDAVYTLEPTGTIGRMNNTTRVLEAGVIAKYILGNPSAPWHGGAAALTTDFIKKHPVETKKYIAAYTRGIELIRKTPDKARPYLKGYTAIEGSLTNEVPLASYMLYNEFKASDVAYFQKFYDLFVDKGIFASRVMVDSLLYKG</sequence>
<dbReference type="SUPFAM" id="SSF53850">
    <property type="entry name" value="Periplasmic binding protein-like II"/>
    <property type="match status" value="1"/>
</dbReference>
<name>A0ABW8Z6T5_9BURK</name>
<dbReference type="Proteomes" id="UP001629214">
    <property type="component" value="Unassembled WGS sequence"/>
</dbReference>
<dbReference type="PANTHER" id="PTHR30024:SF42">
    <property type="entry name" value="ALIPHATIC SULFONATES-BINDING PROTEIN-RELATED"/>
    <property type="match status" value="1"/>
</dbReference>
<dbReference type="PROSITE" id="PS51318">
    <property type="entry name" value="TAT"/>
    <property type="match status" value="1"/>
</dbReference>
<dbReference type="Pfam" id="PF09084">
    <property type="entry name" value="NMT1"/>
    <property type="match status" value="1"/>
</dbReference>
<keyword evidence="4" id="KW-1185">Reference proteome</keyword>
<proteinExistence type="predicted"/>
<dbReference type="EMBL" id="JAQQFR010000005">
    <property type="protein sequence ID" value="MFL9878757.1"/>
    <property type="molecule type" value="Genomic_DNA"/>
</dbReference>
<evidence type="ECO:0000259" key="2">
    <source>
        <dbReference type="Pfam" id="PF09084"/>
    </source>
</evidence>
<evidence type="ECO:0000256" key="1">
    <source>
        <dbReference type="SAM" id="MobiDB-lite"/>
    </source>
</evidence>
<feature type="compositionally biased region" description="Polar residues" evidence="1">
    <location>
        <begin position="1"/>
        <end position="15"/>
    </location>
</feature>
<reference evidence="3 4" key="1">
    <citation type="journal article" date="2024" name="Chem. Sci.">
        <title>Discovery of megapolipeptins by genome mining of a Burkholderiales bacteria collection.</title>
        <authorList>
            <person name="Paulo B.S."/>
            <person name="Recchia M.J.J."/>
            <person name="Lee S."/>
            <person name="Fergusson C.H."/>
            <person name="Romanowski S.B."/>
            <person name="Hernandez A."/>
            <person name="Krull N."/>
            <person name="Liu D.Y."/>
            <person name="Cavanagh H."/>
            <person name="Bos A."/>
            <person name="Gray C.A."/>
            <person name="Murphy B.T."/>
            <person name="Linington R.G."/>
            <person name="Eustaquio A.S."/>
        </authorList>
    </citation>
    <scope>NUCLEOTIDE SEQUENCE [LARGE SCALE GENOMIC DNA]</scope>
    <source>
        <strain evidence="3 4">RL21-008-BIB-B</strain>
    </source>
</reference>
<feature type="region of interest" description="Disordered" evidence="1">
    <location>
        <begin position="1"/>
        <end position="26"/>
    </location>
</feature>
<protein>
    <submittedName>
        <fullName evidence="3">ABC transporter substrate-binding protein</fullName>
    </submittedName>
</protein>
<evidence type="ECO:0000313" key="4">
    <source>
        <dbReference type="Proteomes" id="UP001629214"/>
    </source>
</evidence>
<feature type="domain" description="SsuA/THI5-like" evidence="2">
    <location>
        <begin position="76"/>
        <end position="294"/>
    </location>
</feature>
<dbReference type="RefSeq" id="WP_408167749.1">
    <property type="nucleotide sequence ID" value="NZ_JAQQFR010000005.1"/>
</dbReference>
<evidence type="ECO:0000313" key="3">
    <source>
        <dbReference type="EMBL" id="MFL9878757.1"/>
    </source>
</evidence>
<dbReference type="InterPro" id="IPR006311">
    <property type="entry name" value="TAT_signal"/>
</dbReference>
<accession>A0ABW8Z6T5</accession>
<dbReference type="PANTHER" id="PTHR30024">
    <property type="entry name" value="ALIPHATIC SULFONATES-BINDING PROTEIN-RELATED"/>
    <property type="match status" value="1"/>
</dbReference>
<comment type="caution">
    <text evidence="3">The sequence shown here is derived from an EMBL/GenBank/DDBJ whole genome shotgun (WGS) entry which is preliminary data.</text>
</comment>
<gene>
    <name evidence="3" type="ORF">PQR63_10205</name>
</gene>
<dbReference type="InterPro" id="IPR015168">
    <property type="entry name" value="SsuA/THI5"/>
</dbReference>